<reference evidence="2 3" key="1">
    <citation type="journal article" date="2014" name="Int. J. Syst. Evol. Microbiol.">
        <title>Phaeodactylibacter xiamenensis gen. nov., sp. nov., a member of the family Saprospiraceae isolated from the marine alga Phaeodactylum tricornutum.</title>
        <authorList>
            <person name="Chen Z.Jr."/>
            <person name="Lei X."/>
            <person name="Lai Q."/>
            <person name="Li Y."/>
            <person name="Zhang B."/>
            <person name="Zhang J."/>
            <person name="Zhang H."/>
            <person name="Yang L."/>
            <person name="Zheng W."/>
            <person name="Tian Y."/>
            <person name="Yu Z."/>
            <person name="Xu H.Jr."/>
            <person name="Zheng T."/>
        </authorList>
    </citation>
    <scope>NUCLEOTIDE SEQUENCE [LARGE SCALE GENOMIC DNA]</scope>
    <source>
        <strain evidence="2 3">KD52</strain>
    </source>
</reference>
<dbReference type="AlphaFoldDB" id="A0A098SC97"/>
<keyword evidence="1" id="KW-0812">Transmembrane</keyword>
<name>A0A098SC97_9BACT</name>
<sequence>MRFIIFLFVTILFAYLIFANHSLLSGINPFSENLNTVADIVGRVSPLEIFGVYSVVMFALFFGCMFARKESRDQYLKY</sequence>
<gene>
    <name evidence="2" type="ORF">IX84_00045</name>
</gene>
<evidence type="ECO:0000256" key="1">
    <source>
        <dbReference type="SAM" id="Phobius"/>
    </source>
</evidence>
<comment type="caution">
    <text evidence="2">The sequence shown here is derived from an EMBL/GenBank/DDBJ whole genome shotgun (WGS) entry which is preliminary data.</text>
</comment>
<evidence type="ECO:0000313" key="2">
    <source>
        <dbReference type="EMBL" id="KGE89760.1"/>
    </source>
</evidence>
<protein>
    <submittedName>
        <fullName evidence="2">Uncharacterized protein</fullName>
    </submittedName>
</protein>
<accession>A0A098SC97</accession>
<proteinExistence type="predicted"/>
<dbReference type="Proteomes" id="UP000029736">
    <property type="component" value="Unassembled WGS sequence"/>
</dbReference>
<keyword evidence="1" id="KW-1133">Transmembrane helix</keyword>
<keyword evidence="3" id="KW-1185">Reference proteome</keyword>
<organism evidence="2 3">
    <name type="scientific">Phaeodactylibacter xiamenensis</name>
    <dbReference type="NCBI Taxonomy" id="1524460"/>
    <lineage>
        <taxon>Bacteria</taxon>
        <taxon>Pseudomonadati</taxon>
        <taxon>Bacteroidota</taxon>
        <taxon>Saprospiria</taxon>
        <taxon>Saprospirales</taxon>
        <taxon>Haliscomenobacteraceae</taxon>
        <taxon>Phaeodactylibacter</taxon>
    </lineage>
</organism>
<keyword evidence="1" id="KW-0472">Membrane</keyword>
<evidence type="ECO:0000313" key="3">
    <source>
        <dbReference type="Proteomes" id="UP000029736"/>
    </source>
</evidence>
<feature type="transmembrane region" description="Helical" evidence="1">
    <location>
        <begin position="49"/>
        <end position="67"/>
    </location>
</feature>
<dbReference type="EMBL" id="JPOS01000002">
    <property type="protein sequence ID" value="KGE89760.1"/>
    <property type="molecule type" value="Genomic_DNA"/>
</dbReference>